<keyword evidence="1" id="KW-1185">Reference proteome</keyword>
<evidence type="ECO:0000313" key="2">
    <source>
        <dbReference type="WBParaSite" id="jg26338"/>
    </source>
</evidence>
<reference evidence="2" key="1">
    <citation type="submission" date="2022-11" db="UniProtKB">
        <authorList>
            <consortium name="WormBaseParasite"/>
        </authorList>
    </citation>
    <scope>IDENTIFICATION</scope>
</reference>
<protein>
    <submittedName>
        <fullName evidence="2">DDE Tnp4 domain-containing protein</fullName>
    </submittedName>
</protein>
<dbReference type="WBParaSite" id="jg26338">
    <property type="protein sequence ID" value="jg26338"/>
    <property type="gene ID" value="jg26338"/>
</dbReference>
<proteinExistence type="predicted"/>
<dbReference type="Proteomes" id="UP000887574">
    <property type="component" value="Unplaced"/>
</dbReference>
<organism evidence="1 2">
    <name type="scientific">Ditylenchus dipsaci</name>
    <dbReference type="NCBI Taxonomy" id="166011"/>
    <lineage>
        <taxon>Eukaryota</taxon>
        <taxon>Metazoa</taxon>
        <taxon>Ecdysozoa</taxon>
        <taxon>Nematoda</taxon>
        <taxon>Chromadorea</taxon>
        <taxon>Rhabditida</taxon>
        <taxon>Tylenchina</taxon>
        <taxon>Tylenchomorpha</taxon>
        <taxon>Sphaerularioidea</taxon>
        <taxon>Anguinidae</taxon>
        <taxon>Anguininae</taxon>
        <taxon>Ditylenchus</taxon>
    </lineage>
</organism>
<dbReference type="AlphaFoldDB" id="A0A915E6P4"/>
<name>A0A915E6P4_9BILA</name>
<sequence>MEVDLRISNSTICLIVEETCSAIYQALRRPYLQTPKTPNEWRSIAFEFHREYQVPFCLGAIDSKHVLIKKPPKSGSLYFNYKKNFSIVLMPMVDANYRVIYADFDLKTQ</sequence>
<evidence type="ECO:0000313" key="1">
    <source>
        <dbReference type="Proteomes" id="UP000887574"/>
    </source>
</evidence>
<accession>A0A915E6P4</accession>